<evidence type="ECO:0000256" key="3">
    <source>
        <dbReference type="ARBA" id="ARBA00038054"/>
    </source>
</evidence>
<sequence>MDIKSFYRNIALPVCTVMAGDEKNYNIMTVAWSTPLSINPTLFGFAIKKTRYTYDFLTKYKEYSVTFYNFEDSKMIEQIGRISGREFDKIKNLNIEIVKSNKIKTPYVRGYFSFECVLNNIINVGDHDFVVGEVIEVHENLNNNFNPSLYVGKDRYSTINSSKVYDFNTLEIVNELRKNRRNNNV</sequence>
<dbReference type="InParanoid" id="A0A7G1G7W4"/>
<accession>A0A7G1G7W4</accession>
<name>A0A7G1G7W4_9BACT</name>
<dbReference type="EMBL" id="AP018712">
    <property type="protein sequence ID" value="BBE30102.1"/>
    <property type="molecule type" value="Genomic_DNA"/>
</dbReference>
<dbReference type="InterPro" id="IPR002563">
    <property type="entry name" value="Flavin_Rdtase-like_dom"/>
</dbReference>
<keyword evidence="6" id="KW-1185">Reference proteome</keyword>
<evidence type="ECO:0000313" key="6">
    <source>
        <dbReference type="Proteomes" id="UP000516361"/>
    </source>
</evidence>
<feature type="domain" description="Flavin reductase like" evidence="4">
    <location>
        <begin position="7"/>
        <end position="158"/>
    </location>
</feature>
<evidence type="ECO:0000256" key="2">
    <source>
        <dbReference type="ARBA" id="ARBA00022630"/>
    </source>
</evidence>
<dbReference type="Gene3D" id="2.30.110.10">
    <property type="entry name" value="Electron Transport, Fmn-binding Protein, Chain A"/>
    <property type="match status" value="1"/>
</dbReference>
<reference evidence="5 6" key="1">
    <citation type="submission" date="2018-06" db="EMBL/GenBank/DDBJ databases">
        <title>Genome sequencing of Oceanotoga sp. sy52.</title>
        <authorList>
            <person name="Mori K."/>
        </authorList>
    </citation>
    <scope>NUCLEOTIDE SEQUENCE [LARGE SCALE GENOMIC DNA]</scope>
    <source>
        <strain evidence="6">sy52</strain>
    </source>
</reference>
<dbReference type="InterPro" id="IPR052174">
    <property type="entry name" value="Flavoredoxin"/>
</dbReference>
<evidence type="ECO:0000259" key="4">
    <source>
        <dbReference type="SMART" id="SM00903"/>
    </source>
</evidence>
<dbReference type="PANTHER" id="PTHR43567:SF1">
    <property type="entry name" value="FLAVOREDOXIN"/>
    <property type="match status" value="1"/>
</dbReference>
<dbReference type="SUPFAM" id="SSF50475">
    <property type="entry name" value="FMN-binding split barrel"/>
    <property type="match status" value="1"/>
</dbReference>
<dbReference type="KEGG" id="ocy:OSSY52_02430"/>
<dbReference type="Pfam" id="PF01613">
    <property type="entry name" value="Flavin_Reduct"/>
    <property type="match status" value="1"/>
</dbReference>
<evidence type="ECO:0000313" key="5">
    <source>
        <dbReference type="EMBL" id="BBE30102.1"/>
    </source>
</evidence>
<dbReference type="GO" id="GO:0010181">
    <property type="term" value="F:FMN binding"/>
    <property type="evidence" value="ECO:0007669"/>
    <property type="project" value="InterPro"/>
</dbReference>
<dbReference type="AlphaFoldDB" id="A0A7G1G7W4"/>
<protein>
    <submittedName>
        <fullName evidence="5">Flavin reductase</fullName>
    </submittedName>
</protein>
<keyword evidence="2" id="KW-0285">Flavoprotein</keyword>
<organism evidence="5 6">
    <name type="scientific">Tepiditoga spiralis</name>
    <dbReference type="NCBI Taxonomy" id="2108365"/>
    <lineage>
        <taxon>Bacteria</taxon>
        <taxon>Thermotogati</taxon>
        <taxon>Thermotogota</taxon>
        <taxon>Thermotogae</taxon>
        <taxon>Petrotogales</taxon>
        <taxon>Petrotogaceae</taxon>
        <taxon>Tepiditoga</taxon>
    </lineage>
</organism>
<gene>
    <name evidence="5" type="ORF">OSSY52_02430</name>
</gene>
<evidence type="ECO:0000256" key="1">
    <source>
        <dbReference type="ARBA" id="ARBA00001917"/>
    </source>
</evidence>
<dbReference type="GO" id="GO:0016646">
    <property type="term" value="F:oxidoreductase activity, acting on the CH-NH group of donors, NAD or NADP as acceptor"/>
    <property type="evidence" value="ECO:0007669"/>
    <property type="project" value="UniProtKB-ARBA"/>
</dbReference>
<comment type="cofactor">
    <cofactor evidence="1">
        <name>FMN</name>
        <dbReference type="ChEBI" id="CHEBI:58210"/>
    </cofactor>
</comment>
<dbReference type="InterPro" id="IPR012349">
    <property type="entry name" value="Split_barrel_FMN-bd"/>
</dbReference>
<proteinExistence type="inferred from homology"/>
<dbReference type="RefSeq" id="WP_190615234.1">
    <property type="nucleotide sequence ID" value="NZ_AP018712.1"/>
</dbReference>
<comment type="similarity">
    <text evidence="3">Belongs to the flavoredoxin family.</text>
</comment>
<dbReference type="PANTHER" id="PTHR43567">
    <property type="entry name" value="FLAVOREDOXIN-RELATED-RELATED"/>
    <property type="match status" value="1"/>
</dbReference>
<dbReference type="SMART" id="SM00903">
    <property type="entry name" value="Flavin_Reduct"/>
    <property type="match status" value="1"/>
</dbReference>
<dbReference type="Proteomes" id="UP000516361">
    <property type="component" value="Chromosome"/>
</dbReference>